<dbReference type="EMBL" id="LNYB01000049">
    <property type="protein sequence ID" value="KTC99802.1"/>
    <property type="molecule type" value="Genomic_DNA"/>
</dbReference>
<organism evidence="1 3">
    <name type="scientific">Legionella feeleii</name>
    <dbReference type="NCBI Taxonomy" id="453"/>
    <lineage>
        <taxon>Bacteria</taxon>
        <taxon>Pseudomonadati</taxon>
        <taxon>Pseudomonadota</taxon>
        <taxon>Gammaproteobacteria</taxon>
        <taxon>Legionellales</taxon>
        <taxon>Legionellaceae</taxon>
        <taxon>Legionella</taxon>
    </lineage>
</organism>
<dbReference type="OrthoDB" id="5637819at2"/>
<sequence length="244" mass="27822">MSTYWKYKNLSIFAYGKEENTAGPTTDVDQACRDWNRWARGAEICPIRINGIPLPQALANAGIEVKNPGDTFADNDELIAFFKNHLFNKYDLAIQNDLVMQALMHFHQAGFPFATNYCVSNVNAGAVRACEPQTTIDFIPTDNGLQIKEEQIYKKISTNNRVYETHGNEYYAKTTTTSLFNPQGITLLDLEIDCPNADAATIFDKRKLWDQICQYIKNILIDYKLLCDSLAETKEIEPLIRFDR</sequence>
<name>A0A0W0TWU9_9GAMM</name>
<protein>
    <submittedName>
        <fullName evidence="1">Uncharacterized protein</fullName>
    </submittedName>
</protein>
<dbReference type="AlphaFoldDB" id="A0A0W0TWU9"/>
<evidence type="ECO:0000313" key="1">
    <source>
        <dbReference type="EMBL" id="KTC99802.1"/>
    </source>
</evidence>
<dbReference type="Proteomes" id="UP000251942">
    <property type="component" value="Unassembled WGS sequence"/>
</dbReference>
<reference evidence="2 4" key="2">
    <citation type="submission" date="2018-06" db="EMBL/GenBank/DDBJ databases">
        <authorList>
            <consortium name="Pathogen Informatics"/>
            <person name="Doyle S."/>
        </authorList>
    </citation>
    <scope>NUCLEOTIDE SEQUENCE [LARGE SCALE GENOMIC DNA]</scope>
    <source>
        <strain evidence="2 4">NCTC12022</strain>
    </source>
</reference>
<evidence type="ECO:0000313" key="4">
    <source>
        <dbReference type="Proteomes" id="UP000251942"/>
    </source>
</evidence>
<accession>A0A0W0TWU9</accession>
<proteinExistence type="predicted"/>
<dbReference type="PATRIC" id="fig|453.4.peg.1484"/>
<dbReference type="Proteomes" id="UP000054698">
    <property type="component" value="Unassembled WGS sequence"/>
</dbReference>
<dbReference type="RefSeq" id="WP_058445188.1">
    <property type="nucleotide sequence ID" value="NZ_CAAAHT010000052.1"/>
</dbReference>
<evidence type="ECO:0000313" key="2">
    <source>
        <dbReference type="EMBL" id="SPX59304.1"/>
    </source>
</evidence>
<dbReference type="EMBL" id="UASS01000001">
    <property type="protein sequence ID" value="SPX59304.1"/>
    <property type="molecule type" value="Genomic_DNA"/>
</dbReference>
<reference evidence="1 3" key="1">
    <citation type="submission" date="2015-11" db="EMBL/GenBank/DDBJ databases">
        <title>Genomic analysis of 38 Legionella species identifies large and diverse effector repertoires.</title>
        <authorList>
            <person name="Burstein D."/>
            <person name="Amaro F."/>
            <person name="Zusman T."/>
            <person name="Lifshitz Z."/>
            <person name="Cohen O."/>
            <person name="Gilbert J.A."/>
            <person name="Pupko T."/>
            <person name="Shuman H.A."/>
            <person name="Segal G."/>
        </authorList>
    </citation>
    <scope>NUCLEOTIDE SEQUENCE [LARGE SCALE GENOMIC DNA]</scope>
    <source>
        <strain evidence="1 3">WO-44C</strain>
    </source>
</reference>
<keyword evidence="3" id="KW-1185">Reference proteome</keyword>
<evidence type="ECO:0000313" key="3">
    <source>
        <dbReference type="Proteomes" id="UP000054698"/>
    </source>
</evidence>
<gene>
    <name evidence="1" type="ORF">Lfee_1363</name>
    <name evidence="2" type="ORF">NCTC12022_00125</name>
</gene>